<feature type="compositionally biased region" description="Basic and acidic residues" evidence="1">
    <location>
        <begin position="315"/>
        <end position="324"/>
    </location>
</feature>
<dbReference type="HOGENOM" id="CLU_035960_0_0_1"/>
<feature type="region of interest" description="Disordered" evidence="1">
    <location>
        <begin position="1"/>
        <end position="38"/>
    </location>
</feature>
<dbReference type="PANTHER" id="PTHR46984">
    <property type="entry name" value="LEUCINE-RICH REPEAT-CONTAINING PROTEIN 71"/>
    <property type="match status" value="1"/>
</dbReference>
<sequence length="540" mass="59608">MGKRIEKAFGRGDKSQTSASHHDDEDPNRTPGHFQNDFTELCRRNAMYVIPPILPRPRRPVSPSMMPAVEDSKSRPGKKDAGKNQPPPEPETETPVDEHGEPTEPPPKTYVTKEKFGFFKPCVQVEMDNPDKQETVSEVYVRGWKIDEAMMTIFKQCWTKLDRLSTIDLWNTGLADDTLEMLASILPECPNLKILTLDNNPVPGEAWHLLIKEESPLQQLSVRYNAITDKGAELLGKALGNTTMQNTKLLSLNLNGNKITDAGVQHLATGLRMNRTLLSLSLCNNQVSDQGAQKLAEVLSRFTLTHEEVVERRKLLTSASDRKSASPLPGSKRSDSRDRPGSVRSSHAGQTKGKSAKAKKDGKEKEEKHDTKGKGKKEPADKGAKKASIVADAGKTVGKKSDKGKKKGPTQPEQENVVHQSLEVMDAPEVQNPLLDSVEHLDNGVLLLRGNHNLIHLNLSHNSIGEEGLKSLLLAVGYQSSISEFQGGKVVGNGLMRLNLSRNAFSPSSDAWQKLQTLMLPKDPFYKPQARSPDQESTNQ</sequence>
<dbReference type="EMBL" id="KB310543">
    <property type="protein sequence ID" value="ELT91333.1"/>
    <property type="molecule type" value="Genomic_DNA"/>
</dbReference>
<dbReference type="STRING" id="283909.R7TC99"/>
<reference evidence="4" key="1">
    <citation type="submission" date="2012-12" db="EMBL/GenBank/DDBJ databases">
        <authorList>
            <person name="Hellsten U."/>
            <person name="Grimwood J."/>
            <person name="Chapman J.A."/>
            <person name="Shapiro H."/>
            <person name="Aerts A."/>
            <person name="Otillar R.P."/>
            <person name="Terry A.Y."/>
            <person name="Boore J.L."/>
            <person name="Simakov O."/>
            <person name="Marletaz F."/>
            <person name="Cho S.-J."/>
            <person name="Edsinger-Gonzales E."/>
            <person name="Havlak P."/>
            <person name="Kuo D.-H."/>
            <person name="Larsson T."/>
            <person name="Lv J."/>
            <person name="Arendt D."/>
            <person name="Savage R."/>
            <person name="Osoegawa K."/>
            <person name="de Jong P."/>
            <person name="Lindberg D.R."/>
            <person name="Seaver E.C."/>
            <person name="Weisblat D.A."/>
            <person name="Putnam N.H."/>
            <person name="Grigoriev I.V."/>
            <person name="Rokhsar D.S."/>
        </authorList>
    </citation>
    <scope>NUCLEOTIDE SEQUENCE</scope>
    <source>
        <strain evidence="4">I ESC-2004</strain>
    </source>
</reference>
<dbReference type="OrthoDB" id="120976at2759"/>
<dbReference type="SUPFAM" id="SSF52047">
    <property type="entry name" value="RNI-like"/>
    <property type="match status" value="2"/>
</dbReference>
<evidence type="ECO:0000313" key="3">
    <source>
        <dbReference type="EnsemblMetazoa" id="CapteP224130"/>
    </source>
</evidence>
<feature type="compositionally biased region" description="Basic and acidic residues" evidence="1">
    <location>
        <begin position="70"/>
        <end position="82"/>
    </location>
</feature>
<evidence type="ECO:0000313" key="2">
    <source>
        <dbReference type="EMBL" id="ELT91333.1"/>
    </source>
</evidence>
<dbReference type="PROSITE" id="PS51450">
    <property type="entry name" value="LRR"/>
    <property type="match status" value="1"/>
</dbReference>
<dbReference type="Proteomes" id="UP000014760">
    <property type="component" value="Unassembled WGS sequence"/>
</dbReference>
<proteinExistence type="predicted"/>
<dbReference type="InterPro" id="IPR053040">
    <property type="entry name" value="LRR-containing_protein_71"/>
</dbReference>
<evidence type="ECO:0008006" key="5">
    <source>
        <dbReference type="Google" id="ProtNLM"/>
    </source>
</evidence>
<dbReference type="Gene3D" id="3.80.10.10">
    <property type="entry name" value="Ribonuclease Inhibitor"/>
    <property type="match status" value="2"/>
</dbReference>
<evidence type="ECO:0000313" key="4">
    <source>
        <dbReference type="Proteomes" id="UP000014760"/>
    </source>
</evidence>
<dbReference type="InterPro" id="IPR032675">
    <property type="entry name" value="LRR_dom_sf"/>
</dbReference>
<protein>
    <recommendedName>
        <fullName evidence="5">Leucine-rich repeat-containing protein 71</fullName>
    </recommendedName>
</protein>
<feature type="region of interest" description="Disordered" evidence="1">
    <location>
        <begin position="315"/>
        <end position="416"/>
    </location>
</feature>
<dbReference type="EnsemblMetazoa" id="CapteT224130">
    <property type="protein sequence ID" value="CapteP224130"/>
    <property type="gene ID" value="CapteG224130"/>
</dbReference>
<reference evidence="2 4" key="2">
    <citation type="journal article" date="2013" name="Nature">
        <title>Insights into bilaterian evolution from three spiralian genomes.</title>
        <authorList>
            <person name="Simakov O."/>
            <person name="Marletaz F."/>
            <person name="Cho S.J."/>
            <person name="Edsinger-Gonzales E."/>
            <person name="Havlak P."/>
            <person name="Hellsten U."/>
            <person name="Kuo D.H."/>
            <person name="Larsson T."/>
            <person name="Lv J."/>
            <person name="Arendt D."/>
            <person name="Savage R."/>
            <person name="Osoegawa K."/>
            <person name="de Jong P."/>
            <person name="Grimwood J."/>
            <person name="Chapman J.A."/>
            <person name="Shapiro H."/>
            <person name="Aerts A."/>
            <person name="Otillar R.P."/>
            <person name="Terry A.Y."/>
            <person name="Boore J.L."/>
            <person name="Grigoriev I.V."/>
            <person name="Lindberg D.R."/>
            <person name="Seaver E.C."/>
            <person name="Weisblat D.A."/>
            <person name="Putnam N.H."/>
            <person name="Rokhsar D.S."/>
        </authorList>
    </citation>
    <scope>NUCLEOTIDE SEQUENCE</scope>
    <source>
        <strain evidence="2 4">I ESC-2004</strain>
    </source>
</reference>
<dbReference type="InterPro" id="IPR001611">
    <property type="entry name" value="Leu-rich_rpt"/>
</dbReference>
<dbReference type="EMBL" id="AMQN01002939">
    <property type="status" value="NOT_ANNOTATED_CDS"/>
    <property type="molecule type" value="Genomic_DNA"/>
</dbReference>
<feature type="compositionally biased region" description="Basic and acidic residues" evidence="1">
    <location>
        <begin position="358"/>
        <end position="384"/>
    </location>
</feature>
<feature type="region of interest" description="Disordered" evidence="1">
    <location>
        <begin position="51"/>
        <end position="111"/>
    </location>
</feature>
<feature type="compositionally biased region" description="Basic and acidic residues" evidence="1">
    <location>
        <begin position="332"/>
        <end position="341"/>
    </location>
</feature>
<dbReference type="AlphaFoldDB" id="R7TC99"/>
<accession>R7TC99</accession>
<evidence type="ECO:0000256" key="1">
    <source>
        <dbReference type="SAM" id="MobiDB-lite"/>
    </source>
</evidence>
<reference evidence="3" key="3">
    <citation type="submission" date="2015-06" db="UniProtKB">
        <authorList>
            <consortium name="EnsemblMetazoa"/>
        </authorList>
    </citation>
    <scope>IDENTIFICATION</scope>
</reference>
<dbReference type="OMA" id="VQYQVQF"/>
<dbReference type="SMART" id="SM00368">
    <property type="entry name" value="LRR_RI"/>
    <property type="match status" value="5"/>
</dbReference>
<organism evidence="2">
    <name type="scientific">Capitella teleta</name>
    <name type="common">Polychaete worm</name>
    <dbReference type="NCBI Taxonomy" id="283909"/>
    <lineage>
        <taxon>Eukaryota</taxon>
        <taxon>Metazoa</taxon>
        <taxon>Spiralia</taxon>
        <taxon>Lophotrochozoa</taxon>
        <taxon>Annelida</taxon>
        <taxon>Polychaeta</taxon>
        <taxon>Sedentaria</taxon>
        <taxon>Scolecida</taxon>
        <taxon>Capitellidae</taxon>
        <taxon>Capitella</taxon>
    </lineage>
</organism>
<dbReference type="Pfam" id="PF13516">
    <property type="entry name" value="LRR_6"/>
    <property type="match status" value="4"/>
</dbReference>
<feature type="compositionally biased region" description="Basic and acidic residues" evidence="1">
    <location>
        <begin position="1"/>
        <end position="28"/>
    </location>
</feature>
<dbReference type="PANTHER" id="PTHR46984:SF1">
    <property type="entry name" value="LEUCINE-RICH REPEAT-CONTAINING PROTEIN 71"/>
    <property type="match status" value="1"/>
</dbReference>
<name>R7TC99_CAPTE</name>
<gene>
    <name evidence="2" type="ORF">CAPTEDRAFT_224130</name>
</gene>
<keyword evidence="4" id="KW-1185">Reference proteome</keyword>